<sequence>MVEVPSANRKAAERNGKKRKAEWERDENDKTDHKAAEQNPKDMYPHPILESTTVFEDNSAKTDELAETSSGTDPKAADRNQKKRKGEWEWGENDGDDIGWADSASPETTAGSGRREPVWIGKGKLSRTSTRKVRSGCVTCKKRHIKCDEAKPHCSNCLQSRGHCEGYLVDAKRKASGSGPPEICWNSKQVIRQAPSPATQARLGTNTRDFRHDAGLLYFDEFVCLLRGPWMSAASSGDLWVVTLPQICRSNSTLRSAAMAIGALSVWYRQSAFASLRAVTVPDQPTAEGDAHYFQAVTYYCDALMLQRRRSSAQDAIFLSVLLLFFETLRGNRVAALDHVNHALSLLLAIMTDTDAQLHLSDLAPDPKPVIGAVAEVFNQLGRQARTVFRGRILDGPALPNLARGLKSKKQTMESFMVLLSQMRSDWALDSPVPPVFRSLDEFEQTWPTLRRHQAAMNAIMEDAIQSSNICRLHDENSISKFHSELLGSHHIRSTPLFENILSSDIESPIYLRAILLRLEFLGAYIFNNPASFLEFDSVVLLTPLFRQYLSLSHIALRMAKEESRKNPAHHLSLQRGLAWHLLVTSLFSRDPVVRDEAVLMLRDYPGQDGLLNTRVLYALALRNRHVERLNVVDGTPAEQWRRLWRREFVFEDGGDRAVLRYMEKDESAGAWRLVEEAADVQGEGETVQWTRQPITGHGGILILDLYAMSNHVE</sequence>
<reference evidence="9 10" key="1">
    <citation type="journal article" date="2019" name="PLoS ONE">
        <title>Comparative genome analysis indicates high evolutionary potential of pathogenicity genes in Colletotrichum tanaceti.</title>
        <authorList>
            <person name="Lelwala R.V."/>
            <person name="Korhonen P.K."/>
            <person name="Young N.D."/>
            <person name="Scott J.B."/>
            <person name="Ades P.A."/>
            <person name="Gasser R.B."/>
            <person name="Taylor P.W.J."/>
        </authorList>
    </citation>
    <scope>NUCLEOTIDE SEQUENCE [LARGE SCALE GENOMIC DNA]</scope>
    <source>
        <strain evidence="9">BRIP57314</strain>
    </source>
</reference>
<keyword evidence="4" id="KW-0238">DNA-binding</keyword>
<feature type="compositionally biased region" description="Acidic residues" evidence="7">
    <location>
        <begin position="89"/>
        <end position="99"/>
    </location>
</feature>
<organism evidence="9 10">
    <name type="scientific">Colletotrichum tanaceti</name>
    <dbReference type="NCBI Taxonomy" id="1306861"/>
    <lineage>
        <taxon>Eukaryota</taxon>
        <taxon>Fungi</taxon>
        <taxon>Dikarya</taxon>
        <taxon>Ascomycota</taxon>
        <taxon>Pezizomycotina</taxon>
        <taxon>Sordariomycetes</taxon>
        <taxon>Hypocreomycetidae</taxon>
        <taxon>Glomerellales</taxon>
        <taxon>Glomerellaceae</taxon>
        <taxon>Colletotrichum</taxon>
        <taxon>Colletotrichum destructivum species complex</taxon>
    </lineage>
</organism>
<comment type="caution">
    <text evidence="9">The sequence shown here is derived from an EMBL/GenBank/DDBJ whole genome shotgun (WGS) entry which is preliminary data.</text>
</comment>
<evidence type="ECO:0000256" key="7">
    <source>
        <dbReference type="SAM" id="MobiDB-lite"/>
    </source>
</evidence>
<accession>A0A4U6XFA7</accession>
<evidence type="ECO:0000256" key="1">
    <source>
        <dbReference type="ARBA" id="ARBA00022723"/>
    </source>
</evidence>
<dbReference type="InterPro" id="IPR036864">
    <property type="entry name" value="Zn2-C6_fun-type_DNA-bd_sf"/>
</dbReference>
<name>A0A4U6XFA7_9PEZI</name>
<dbReference type="GO" id="GO:0003677">
    <property type="term" value="F:DNA binding"/>
    <property type="evidence" value="ECO:0007669"/>
    <property type="project" value="UniProtKB-KW"/>
</dbReference>
<dbReference type="SMART" id="SM00066">
    <property type="entry name" value="GAL4"/>
    <property type="match status" value="1"/>
</dbReference>
<evidence type="ECO:0000256" key="5">
    <source>
        <dbReference type="ARBA" id="ARBA00023163"/>
    </source>
</evidence>
<keyword evidence="5" id="KW-0804">Transcription</keyword>
<feature type="compositionally biased region" description="Basic and acidic residues" evidence="7">
    <location>
        <begin position="10"/>
        <end position="44"/>
    </location>
</feature>
<feature type="region of interest" description="Disordered" evidence="7">
    <location>
        <begin position="1"/>
        <end position="127"/>
    </location>
</feature>
<keyword evidence="10" id="KW-1185">Reference proteome</keyword>
<proteinExistence type="predicted"/>
<dbReference type="EMBL" id="PJEX01000142">
    <property type="protein sequence ID" value="TKW54351.1"/>
    <property type="molecule type" value="Genomic_DNA"/>
</dbReference>
<dbReference type="PANTHER" id="PTHR36206">
    <property type="entry name" value="ASPERCRYPTIN BIOSYNTHESIS CLUSTER-SPECIFIC TRANSCRIPTION REGULATOR ATNN-RELATED"/>
    <property type="match status" value="1"/>
</dbReference>
<evidence type="ECO:0000256" key="3">
    <source>
        <dbReference type="ARBA" id="ARBA00023015"/>
    </source>
</evidence>
<keyword evidence="6" id="KW-0539">Nucleus</keyword>
<gene>
    <name evidence="9" type="primary">moc3</name>
    <name evidence="9" type="ORF">CTA1_221</name>
</gene>
<keyword evidence="3" id="KW-0805">Transcription regulation</keyword>
<dbReference type="InterPro" id="IPR001138">
    <property type="entry name" value="Zn2Cys6_DnaBD"/>
</dbReference>
<dbReference type="InterPro" id="IPR052360">
    <property type="entry name" value="Transcr_Regulatory_Proteins"/>
</dbReference>
<keyword evidence="1" id="KW-0479">Metal-binding</keyword>
<evidence type="ECO:0000256" key="4">
    <source>
        <dbReference type="ARBA" id="ARBA00023125"/>
    </source>
</evidence>
<dbReference type="STRING" id="1306861.A0A4U6XFA7"/>
<keyword evidence="2" id="KW-0862">Zinc</keyword>
<dbReference type="PROSITE" id="PS00463">
    <property type="entry name" value="ZN2_CY6_FUNGAL_1"/>
    <property type="match status" value="1"/>
</dbReference>
<evidence type="ECO:0000313" key="10">
    <source>
        <dbReference type="Proteomes" id="UP000310108"/>
    </source>
</evidence>
<dbReference type="PANTHER" id="PTHR36206:SF12">
    <property type="entry name" value="ASPERCRYPTIN BIOSYNTHESIS CLUSTER-SPECIFIC TRANSCRIPTION REGULATOR ATNN-RELATED"/>
    <property type="match status" value="1"/>
</dbReference>
<dbReference type="SUPFAM" id="SSF57701">
    <property type="entry name" value="Zn2/Cys6 DNA-binding domain"/>
    <property type="match status" value="1"/>
</dbReference>
<protein>
    <submittedName>
        <fullName evidence="9">Transcriptional regulatory protein moc3</fullName>
    </submittedName>
</protein>
<evidence type="ECO:0000259" key="8">
    <source>
        <dbReference type="PROSITE" id="PS50048"/>
    </source>
</evidence>
<dbReference type="PROSITE" id="PS50048">
    <property type="entry name" value="ZN2_CY6_FUNGAL_2"/>
    <property type="match status" value="1"/>
</dbReference>
<dbReference type="AlphaFoldDB" id="A0A4U6XFA7"/>
<evidence type="ECO:0000313" key="9">
    <source>
        <dbReference type="EMBL" id="TKW54351.1"/>
    </source>
</evidence>
<dbReference type="CDD" id="cd00067">
    <property type="entry name" value="GAL4"/>
    <property type="match status" value="1"/>
</dbReference>
<dbReference type="Pfam" id="PF00172">
    <property type="entry name" value="Zn_clus"/>
    <property type="match status" value="1"/>
</dbReference>
<dbReference type="Gene3D" id="4.10.240.10">
    <property type="entry name" value="Zn(2)-C6 fungal-type DNA-binding domain"/>
    <property type="match status" value="1"/>
</dbReference>
<dbReference type="Proteomes" id="UP000310108">
    <property type="component" value="Unassembled WGS sequence"/>
</dbReference>
<evidence type="ECO:0000256" key="6">
    <source>
        <dbReference type="ARBA" id="ARBA00023242"/>
    </source>
</evidence>
<evidence type="ECO:0000256" key="2">
    <source>
        <dbReference type="ARBA" id="ARBA00022833"/>
    </source>
</evidence>
<dbReference type="GO" id="GO:0000981">
    <property type="term" value="F:DNA-binding transcription factor activity, RNA polymerase II-specific"/>
    <property type="evidence" value="ECO:0007669"/>
    <property type="project" value="InterPro"/>
</dbReference>
<dbReference type="GO" id="GO:0008270">
    <property type="term" value="F:zinc ion binding"/>
    <property type="evidence" value="ECO:0007669"/>
    <property type="project" value="InterPro"/>
</dbReference>
<feature type="domain" description="Zn(2)-C6 fungal-type" evidence="8">
    <location>
        <begin position="136"/>
        <end position="164"/>
    </location>
</feature>